<protein>
    <submittedName>
        <fullName evidence="6">Glycoside hydrolase</fullName>
    </submittedName>
</protein>
<evidence type="ECO:0000256" key="1">
    <source>
        <dbReference type="ARBA" id="ARBA00007074"/>
    </source>
</evidence>
<dbReference type="InterPro" id="IPR000064">
    <property type="entry name" value="NLP_P60_dom"/>
</dbReference>
<evidence type="ECO:0000313" key="6">
    <source>
        <dbReference type="EMBL" id="AWV96909.1"/>
    </source>
</evidence>
<accession>A0A2Z4G6X9</accession>
<evidence type="ECO:0000256" key="3">
    <source>
        <dbReference type="ARBA" id="ARBA00022801"/>
    </source>
</evidence>
<dbReference type="KEGG" id="als:DJ013_01435"/>
<dbReference type="Pfam" id="PF00877">
    <property type="entry name" value="NLPC_P60"/>
    <property type="match status" value="1"/>
</dbReference>
<dbReference type="Gene3D" id="3.90.1720.10">
    <property type="entry name" value="endopeptidase domain like (from Nostoc punctiforme)"/>
    <property type="match status" value="1"/>
</dbReference>
<evidence type="ECO:0000259" key="5">
    <source>
        <dbReference type="PROSITE" id="PS51935"/>
    </source>
</evidence>
<dbReference type="AlphaFoldDB" id="A0A2Z4G6X9"/>
<gene>
    <name evidence="6" type="ORF">DJ013_01435</name>
</gene>
<evidence type="ECO:0000256" key="2">
    <source>
        <dbReference type="ARBA" id="ARBA00022670"/>
    </source>
</evidence>
<dbReference type="InterPro" id="IPR038765">
    <property type="entry name" value="Papain-like_cys_pep_sf"/>
</dbReference>
<dbReference type="SUPFAM" id="SSF54001">
    <property type="entry name" value="Cysteine proteinases"/>
    <property type="match status" value="1"/>
</dbReference>
<dbReference type="Proteomes" id="UP000249873">
    <property type="component" value="Chromosome"/>
</dbReference>
<keyword evidence="4" id="KW-0788">Thiol protease</keyword>
<evidence type="ECO:0000313" key="7">
    <source>
        <dbReference type="Proteomes" id="UP000249873"/>
    </source>
</evidence>
<dbReference type="GO" id="GO:0008234">
    <property type="term" value="F:cysteine-type peptidase activity"/>
    <property type="evidence" value="ECO:0007669"/>
    <property type="project" value="UniProtKB-KW"/>
</dbReference>
<keyword evidence="7" id="KW-1185">Reference proteome</keyword>
<dbReference type="PANTHER" id="PTHR47053">
    <property type="entry name" value="MUREIN DD-ENDOPEPTIDASE MEPH-RELATED"/>
    <property type="match status" value="1"/>
</dbReference>
<dbReference type="OrthoDB" id="9807055at2"/>
<organism evidence="6 7">
    <name type="scientific">Arcticibacterium luteifluviistationis</name>
    <dbReference type="NCBI Taxonomy" id="1784714"/>
    <lineage>
        <taxon>Bacteria</taxon>
        <taxon>Pseudomonadati</taxon>
        <taxon>Bacteroidota</taxon>
        <taxon>Cytophagia</taxon>
        <taxon>Cytophagales</taxon>
        <taxon>Leadbetterellaceae</taxon>
        <taxon>Arcticibacterium</taxon>
    </lineage>
</organism>
<keyword evidence="3 6" id="KW-0378">Hydrolase</keyword>
<dbReference type="RefSeq" id="WP_111370011.1">
    <property type="nucleotide sequence ID" value="NZ_CP029480.1"/>
</dbReference>
<reference evidence="6 7" key="1">
    <citation type="submission" date="2018-05" db="EMBL/GenBank/DDBJ databases">
        <title>Complete genome sequence of Arcticibacterium luteifluviistationis SM1504T, a cytophagaceae bacterium isolated from Arctic surface seawater.</title>
        <authorList>
            <person name="Li Y."/>
            <person name="Qin Q.-L."/>
        </authorList>
    </citation>
    <scope>NUCLEOTIDE SEQUENCE [LARGE SCALE GENOMIC DNA]</scope>
    <source>
        <strain evidence="6 7">SM1504</strain>
    </source>
</reference>
<sequence>MKKIYFLFAFFIGGIAFGQTNYSPRLFVKACKKYKGTPYKFGGNDKRGIDCSGVIRNAFTSLDVTFPRVSYQQAEVFRTIKLKKARKGDLLYFKTAGSRINHTGVVVKKRGSKKLMFLHASSSGGVRIDNLKSDYWNARFVKITRPIEYSR</sequence>
<dbReference type="EMBL" id="CP029480">
    <property type="protein sequence ID" value="AWV96909.1"/>
    <property type="molecule type" value="Genomic_DNA"/>
</dbReference>
<dbReference type="PANTHER" id="PTHR47053:SF1">
    <property type="entry name" value="MUREIN DD-ENDOPEPTIDASE MEPH-RELATED"/>
    <property type="match status" value="1"/>
</dbReference>
<dbReference type="InterPro" id="IPR051202">
    <property type="entry name" value="Peptidase_C40"/>
</dbReference>
<proteinExistence type="inferred from homology"/>
<feature type="domain" description="NlpC/P60" evidence="5">
    <location>
        <begin position="21"/>
        <end position="147"/>
    </location>
</feature>
<dbReference type="PROSITE" id="PS51935">
    <property type="entry name" value="NLPC_P60"/>
    <property type="match status" value="1"/>
</dbReference>
<comment type="similarity">
    <text evidence="1">Belongs to the peptidase C40 family.</text>
</comment>
<evidence type="ECO:0000256" key="4">
    <source>
        <dbReference type="ARBA" id="ARBA00022807"/>
    </source>
</evidence>
<keyword evidence="2" id="KW-0645">Protease</keyword>
<name>A0A2Z4G6X9_9BACT</name>
<dbReference type="GO" id="GO:0006508">
    <property type="term" value="P:proteolysis"/>
    <property type="evidence" value="ECO:0007669"/>
    <property type="project" value="UniProtKB-KW"/>
</dbReference>